<sequence>MDALSSPDARGLVIAAGIVGGVLLLAVIVLLILWLRAARLLRRQRDDRSESEWDRIDRELELAEHAGRFRIIRELQDVAVQAVSRLVAQAEGIRYAAASDPEAATRSAGTLETLARDALADLRRAQSVVREGESAAMPQPSLHSARDLFRVMRDAGLDVTFTETGERFELRPGAELAVFRILQGSLENALRHGGTGTAVAVGFAWTDEGLQVSVDDDGIRSAARRAGLSPDEVDQATQYTIDDDLRALTERFEGAGLTEMRERSALFGGILNAHTVPGVGFSVSAVFPSLRFHNGVHGVDLGR</sequence>
<dbReference type="CDD" id="cd16917">
    <property type="entry name" value="HATPase_UhpB-NarQ-NarX-like"/>
    <property type="match status" value="1"/>
</dbReference>
<dbReference type="Gene3D" id="1.20.5.1930">
    <property type="match status" value="1"/>
</dbReference>
<dbReference type="AlphaFoldDB" id="A0A9W6HCG5"/>
<dbReference type="GO" id="GO:0000155">
    <property type="term" value="F:phosphorelay sensor kinase activity"/>
    <property type="evidence" value="ECO:0007669"/>
    <property type="project" value="InterPro"/>
</dbReference>
<reference evidence="12" key="1">
    <citation type="journal article" date="2014" name="Int. J. Syst. Evol. Microbiol.">
        <title>Complete genome sequence of Corynebacterium casei LMG S-19264T (=DSM 44701T), isolated from a smear-ripened cheese.</title>
        <authorList>
            <consortium name="US DOE Joint Genome Institute (JGI-PGF)"/>
            <person name="Walter F."/>
            <person name="Albersmeier A."/>
            <person name="Kalinowski J."/>
            <person name="Ruckert C."/>
        </authorList>
    </citation>
    <scope>NUCLEOTIDE SEQUENCE</scope>
    <source>
        <strain evidence="12">VKM Ac-1401</strain>
    </source>
</reference>
<reference evidence="12" key="2">
    <citation type="submission" date="2023-01" db="EMBL/GenBank/DDBJ databases">
        <authorList>
            <person name="Sun Q."/>
            <person name="Evtushenko L."/>
        </authorList>
    </citation>
    <scope>NUCLEOTIDE SEQUENCE</scope>
    <source>
        <strain evidence="12">VKM Ac-1401</strain>
    </source>
</reference>
<dbReference type="InterPro" id="IPR011712">
    <property type="entry name" value="Sig_transdc_His_kin_sub3_dim/P"/>
</dbReference>
<dbReference type="SUPFAM" id="SSF55874">
    <property type="entry name" value="ATPase domain of HSP90 chaperone/DNA topoisomerase II/histidine kinase"/>
    <property type="match status" value="1"/>
</dbReference>
<comment type="catalytic activity">
    <reaction evidence="1">
        <text>ATP + protein L-histidine = ADP + protein N-phospho-L-histidine.</text>
        <dbReference type="EC" id="2.7.13.3"/>
    </reaction>
</comment>
<dbReference type="PANTHER" id="PTHR24421:SF10">
    <property type="entry name" value="NITRATE_NITRITE SENSOR PROTEIN NARQ"/>
    <property type="match status" value="1"/>
</dbReference>
<evidence type="ECO:0000256" key="5">
    <source>
        <dbReference type="ARBA" id="ARBA00022741"/>
    </source>
</evidence>
<keyword evidence="13" id="KW-1185">Reference proteome</keyword>
<keyword evidence="9" id="KW-0472">Membrane</keyword>
<dbReference type="Pfam" id="PF02518">
    <property type="entry name" value="HATPase_c"/>
    <property type="match status" value="1"/>
</dbReference>
<feature type="domain" description="Histidine kinase/HSP90-like ATPase" evidence="10">
    <location>
        <begin position="175"/>
        <end position="288"/>
    </location>
</feature>
<evidence type="ECO:0000256" key="8">
    <source>
        <dbReference type="ARBA" id="ARBA00023012"/>
    </source>
</evidence>
<dbReference type="EMBL" id="BSEN01000015">
    <property type="protein sequence ID" value="GLJ78005.1"/>
    <property type="molecule type" value="Genomic_DNA"/>
</dbReference>
<comment type="caution">
    <text evidence="12">The sequence shown here is derived from an EMBL/GenBank/DDBJ whole genome shotgun (WGS) entry which is preliminary data.</text>
</comment>
<keyword evidence="5" id="KW-0547">Nucleotide-binding</keyword>
<evidence type="ECO:0000256" key="7">
    <source>
        <dbReference type="ARBA" id="ARBA00022840"/>
    </source>
</evidence>
<evidence type="ECO:0000259" key="11">
    <source>
        <dbReference type="Pfam" id="PF07730"/>
    </source>
</evidence>
<feature type="domain" description="Signal transduction histidine kinase subgroup 3 dimerisation and phosphoacceptor" evidence="11">
    <location>
        <begin position="68"/>
        <end position="132"/>
    </location>
</feature>
<gene>
    <name evidence="12" type="ORF">GCM10017584_35790</name>
</gene>
<keyword evidence="8" id="KW-0902">Two-component regulatory system</keyword>
<keyword evidence="9" id="KW-1133">Transmembrane helix</keyword>
<dbReference type="EC" id="2.7.13.3" evidence="2"/>
<evidence type="ECO:0000259" key="10">
    <source>
        <dbReference type="Pfam" id="PF02518"/>
    </source>
</evidence>
<evidence type="ECO:0000256" key="2">
    <source>
        <dbReference type="ARBA" id="ARBA00012438"/>
    </source>
</evidence>
<dbReference type="InterPro" id="IPR050482">
    <property type="entry name" value="Sensor_HK_TwoCompSys"/>
</dbReference>
<evidence type="ECO:0000313" key="13">
    <source>
        <dbReference type="Proteomes" id="UP001142372"/>
    </source>
</evidence>
<dbReference type="InterPro" id="IPR003594">
    <property type="entry name" value="HATPase_dom"/>
</dbReference>
<dbReference type="GO" id="GO:0016020">
    <property type="term" value="C:membrane"/>
    <property type="evidence" value="ECO:0007669"/>
    <property type="project" value="InterPro"/>
</dbReference>
<keyword evidence="3" id="KW-0597">Phosphoprotein</keyword>
<keyword evidence="9" id="KW-0812">Transmembrane</keyword>
<dbReference type="Gene3D" id="3.30.565.10">
    <property type="entry name" value="Histidine kinase-like ATPase, C-terminal domain"/>
    <property type="match status" value="1"/>
</dbReference>
<protein>
    <recommendedName>
        <fullName evidence="2">histidine kinase</fullName>
        <ecNumber evidence="2">2.7.13.3</ecNumber>
    </recommendedName>
</protein>
<evidence type="ECO:0000256" key="9">
    <source>
        <dbReference type="SAM" id="Phobius"/>
    </source>
</evidence>
<keyword evidence="7" id="KW-0067">ATP-binding</keyword>
<dbReference type="InterPro" id="IPR036890">
    <property type="entry name" value="HATPase_C_sf"/>
</dbReference>
<keyword evidence="4" id="KW-0808">Transferase</keyword>
<dbReference type="GO" id="GO:0046983">
    <property type="term" value="F:protein dimerization activity"/>
    <property type="evidence" value="ECO:0007669"/>
    <property type="project" value="InterPro"/>
</dbReference>
<dbReference type="RefSeq" id="WP_271178602.1">
    <property type="nucleotide sequence ID" value="NZ_BAAAJO010000003.1"/>
</dbReference>
<feature type="transmembrane region" description="Helical" evidence="9">
    <location>
        <begin position="12"/>
        <end position="35"/>
    </location>
</feature>
<evidence type="ECO:0000256" key="3">
    <source>
        <dbReference type="ARBA" id="ARBA00022553"/>
    </source>
</evidence>
<organism evidence="12 13">
    <name type="scientific">Leifsonia poae</name>
    <dbReference type="NCBI Taxonomy" id="110933"/>
    <lineage>
        <taxon>Bacteria</taxon>
        <taxon>Bacillati</taxon>
        <taxon>Actinomycetota</taxon>
        <taxon>Actinomycetes</taxon>
        <taxon>Micrococcales</taxon>
        <taxon>Microbacteriaceae</taxon>
        <taxon>Leifsonia</taxon>
    </lineage>
</organism>
<evidence type="ECO:0000256" key="1">
    <source>
        <dbReference type="ARBA" id="ARBA00000085"/>
    </source>
</evidence>
<name>A0A9W6HCG5_9MICO</name>
<evidence type="ECO:0000256" key="4">
    <source>
        <dbReference type="ARBA" id="ARBA00022679"/>
    </source>
</evidence>
<proteinExistence type="predicted"/>
<evidence type="ECO:0000313" key="12">
    <source>
        <dbReference type="EMBL" id="GLJ78005.1"/>
    </source>
</evidence>
<dbReference type="GO" id="GO:0005524">
    <property type="term" value="F:ATP binding"/>
    <property type="evidence" value="ECO:0007669"/>
    <property type="project" value="UniProtKB-KW"/>
</dbReference>
<accession>A0A9W6HCG5</accession>
<dbReference type="Pfam" id="PF07730">
    <property type="entry name" value="HisKA_3"/>
    <property type="match status" value="1"/>
</dbReference>
<keyword evidence="6" id="KW-0418">Kinase</keyword>
<dbReference type="Proteomes" id="UP001142372">
    <property type="component" value="Unassembled WGS sequence"/>
</dbReference>
<evidence type="ECO:0000256" key="6">
    <source>
        <dbReference type="ARBA" id="ARBA00022777"/>
    </source>
</evidence>
<dbReference type="PANTHER" id="PTHR24421">
    <property type="entry name" value="NITRATE/NITRITE SENSOR PROTEIN NARX-RELATED"/>
    <property type="match status" value="1"/>
</dbReference>